<accession>A0A6G9LNR1</accession>
<evidence type="ECO:0000313" key="1">
    <source>
        <dbReference type="EMBL" id="QIQ66346.1"/>
    </source>
</evidence>
<keyword evidence="2" id="KW-1185">Reference proteome</keyword>
<sequence length="53" mass="6341">MKAMDLYRKLDKLIKDKKIDELSNVYFLDTPGIYAEMEKVKVDEDKDLILEEF</sequence>
<reference evidence="2" key="1">
    <citation type="submission" date="2020-02" db="EMBL/GenBank/DDBJ databases">
        <authorList>
            <person name="Olsen N.S."/>
            <person name="Forero-Junco L."/>
            <person name="Kot W."/>
            <person name="Hansen L.H."/>
        </authorList>
    </citation>
    <scope>NUCLEOTIDE SEQUENCE [LARGE SCALE GENOMIC DNA]</scope>
</reference>
<proteinExistence type="predicted"/>
<gene>
    <name evidence="1" type="ORF">vipetofem_48</name>
</gene>
<protein>
    <submittedName>
        <fullName evidence="1">Uncharacterized protein</fullName>
    </submittedName>
</protein>
<dbReference type="EMBL" id="MT119361">
    <property type="protein sequence ID" value="QIQ66346.1"/>
    <property type="molecule type" value="Genomic_DNA"/>
</dbReference>
<dbReference type="Proteomes" id="UP000502113">
    <property type="component" value="Segment"/>
</dbReference>
<organism evidence="1 2">
    <name type="scientific">Enterococcus phage vipetofem</name>
    <dbReference type="NCBI Taxonomy" id="2719594"/>
    <lineage>
        <taxon>Viruses</taxon>
        <taxon>Duplodnaviria</taxon>
        <taxon>Heunggongvirae</taxon>
        <taxon>Uroviricota</taxon>
        <taxon>Caudoviricetes</taxon>
        <taxon>Andrewesvirinae</taxon>
        <taxon>Vipetofemvirus</taxon>
        <taxon>Vipetofemvirus vipetofem</taxon>
    </lineage>
</organism>
<evidence type="ECO:0000313" key="2">
    <source>
        <dbReference type="Proteomes" id="UP000502113"/>
    </source>
</evidence>
<name>A0A6G9LNR1_9CAUD</name>